<gene>
    <name evidence="1" type="ORF">DFP86_101168</name>
</gene>
<sequence length="881" mass="96377">MSRAQHAIETLSWQSRAARPDAAMAHQARLSAFLAGPGQAAIDKVFSHLSPPGEVWRLDRLEIDLGPLAPEDSFEQWADCLERQLWTQLLRVRQTLPPSARTGLLAWRAAAGTGGARSLSASQHALENFLYYLAHGHLPWSLSPLAGRELSAWLARLAQRTGPRLWTLLQQIYPSDYVLARLSQITPHQGLQALLAVRHRELADSLSMLDEQILAPLQARGRLGAYQVARLQQAWRVAGLRALWGQRAGNLSSDRLRRLLHELGAALSLQLGQGWLSAWRPAQTLRGRRGAQSELTQMLLSGLFCVLGRRPGQPKPPARDSGAAAPRRVVFARAARVDNDSARREVDEPPELSEATLAAWLPGPQRRASPELRAQLQTLLLRRERRWDCARRLSAATRWRLIGALSGRAADSAAASGDSADAANAGARWDESLRQFALAALSGGARPVAGQTAGLSALQAWLLDYTLRQLALGEAAPRDARGWQRLWQRALAEWRAPPAAADPPQPVAVAPVTATTGTTAGKLSRILAFAAEPVARRGWLPRLRIALWLAEPTLCRAWLARTQDAERWTLLHALFPTAAPALETASRALLAAQALLLPQWTGAQRQASHWDFLTAYLLRDGLPPTPDGMARRYALHLCRETLSEHGAQGATLARWLALLDQALNATGAEPVRSISSAALRRAPSVAEQWQASRLPNAARTRAPQPAPPPAIDGHYLNNAGLVLLANYSQRLFGVLGLLDGARFSDAEAQSRAVRCLAYLVDGHDQGSEPEWVLPKLLCGMPLAQPLIGEAGVAPDTRAVLDSLLDAVIAHWSALGRTSPTGLRETFLLREGGLRHEQTSAAAHWRLTVKPGPFDMLLDRLPWSYATIKLPWMTEALYVDWR</sequence>
<protein>
    <submittedName>
        <fullName evidence="1">Uncharacterized protein</fullName>
    </submittedName>
</protein>
<proteinExistence type="predicted"/>
<accession>A0A4V3DVY5</accession>
<dbReference type="Pfam" id="PF19268">
    <property type="entry name" value="CIS_TMP"/>
    <property type="match status" value="2"/>
</dbReference>
<dbReference type="EMBL" id="SNZP01000001">
    <property type="protein sequence ID" value="TDR82779.1"/>
    <property type="molecule type" value="Genomic_DNA"/>
</dbReference>
<comment type="caution">
    <text evidence="1">The sequence shown here is derived from an EMBL/GenBank/DDBJ whole genome shotgun (WGS) entry which is preliminary data.</text>
</comment>
<dbReference type="OrthoDB" id="499748at2"/>
<dbReference type="AlphaFoldDB" id="A0A4V3DVY5"/>
<keyword evidence="2" id="KW-1185">Reference proteome</keyword>
<dbReference type="Proteomes" id="UP000295611">
    <property type="component" value="Unassembled WGS sequence"/>
</dbReference>
<evidence type="ECO:0000313" key="2">
    <source>
        <dbReference type="Proteomes" id="UP000295611"/>
    </source>
</evidence>
<evidence type="ECO:0000313" key="1">
    <source>
        <dbReference type="EMBL" id="TDR82779.1"/>
    </source>
</evidence>
<reference evidence="1 2" key="1">
    <citation type="submission" date="2019-03" db="EMBL/GenBank/DDBJ databases">
        <title>Genomic Encyclopedia of Type Strains, Phase III (KMG-III): the genomes of soil and plant-associated and newly described type strains.</title>
        <authorList>
            <person name="Whitman W."/>
        </authorList>
    </citation>
    <scope>NUCLEOTIDE SEQUENCE [LARGE SCALE GENOMIC DNA]</scope>
    <source>
        <strain evidence="1 2">CECT 8976</strain>
    </source>
</reference>
<dbReference type="InterPro" id="IPR045538">
    <property type="entry name" value="CIS_TMP"/>
</dbReference>
<name>A0A4V3DVY5_9NEIS</name>
<organism evidence="1 2">
    <name type="scientific">Paludibacterium purpuratum</name>
    <dbReference type="NCBI Taxonomy" id="1144873"/>
    <lineage>
        <taxon>Bacteria</taxon>
        <taxon>Pseudomonadati</taxon>
        <taxon>Pseudomonadota</taxon>
        <taxon>Betaproteobacteria</taxon>
        <taxon>Neisseriales</taxon>
        <taxon>Chromobacteriaceae</taxon>
        <taxon>Paludibacterium</taxon>
    </lineage>
</organism>
<dbReference type="RefSeq" id="WP_133678105.1">
    <property type="nucleotide sequence ID" value="NZ_SNZP01000001.1"/>
</dbReference>